<dbReference type="InterPro" id="IPR003343">
    <property type="entry name" value="Big_2"/>
</dbReference>
<organism evidence="11 12">
    <name type="scientific">Paenibacillus auburnensis</name>
    <dbReference type="NCBI Taxonomy" id="2905649"/>
    <lineage>
        <taxon>Bacteria</taxon>
        <taxon>Bacillati</taxon>
        <taxon>Bacillota</taxon>
        <taxon>Bacilli</taxon>
        <taxon>Bacillales</taxon>
        <taxon>Paenibacillaceae</taxon>
        <taxon>Paenibacillus</taxon>
    </lineage>
</organism>
<dbReference type="Gene3D" id="3.20.20.80">
    <property type="entry name" value="Glycosidases"/>
    <property type="match status" value="1"/>
</dbReference>
<evidence type="ECO:0000256" key="4">
    <source>
        <dbReference type="ARBA" id="ARBA00022525"/>
    </source>
</evidence>
<proteinExistence type="predicted"/>
<accession>A0ABM9CCF0</accession>
<dbReference type="InterPro" id="IPR056284">
    <property type="entry name" value="AIR9-like_A9"/>
</dbReference>
<name>A0ABM9CCF0_9BACL</name>
<feature type="region of interest" description="Disordered" evidence="8">
    <location>
        <begin position="1635"/>
        <end position="1674"/>
    </location>
</feature>
<feature type="domain" description="SLH" evidence="10">
    <location>
        <begin position="1933"/>
        <end position="1996"/>
    </location>
</feature>
<evidence type="ECO:0000313" key="11">
    <source>
        <dbReference type="EMBL" id="CAH1208081.1"/>
    </source>
</evidence>
<dbReference type="Pfam" id="PF02018">
    <property type="entry name" value="CBM_4_9"/>
    <property type="match status" value="2"/>
</dbReference>
<feature type="domain" description="SLH" evidence="10">
    <location>
        <begin position="1874"/>
        <end position="1932"/>
    </location>
</feature>
<keyword evidence="12" id="KW-1185">Reference proteome</keyword>
<dbReference type="Gene3D" id="2.60.40.1080">
    <property type="match status" value="1"/>
</dbReference>
<dbReference type="Pfam" id="PF26410">
    <property type="entry name" value="GH5_mannosidase"/>
    <property type="match status" value="1"/>
</dbReference>
<dbReference type="InterPro" id="IPR013783">
    <property type="entry name" value="Ig-like_fold"/>
</dbReference>
<dbReference type="EC" id="3.2.1.78" evidence="3"/>
<dbReference type="Gene3D" id="2.60.40.2700">
    <property type="match status" value="1"/>
</dbReference>
<dbReference type="PROSITE" id="PS51272">
    <property type="entry name" value="SLH"/>
    <property type="match status" value="3"/>
</dbReference>
<evidence type="ECO:0000259" key="9">
    <source>
        <dbReference type="PROSITE" id="PS50853"/>
    </source>
</evidence>
<keyword evidence="7" id="KW-0326">Glycosidase</keyword>
<comment type="catalytic activity">
    <reaction evidence="1">
        <text>Random hydrolysis of (1-&gt;4)-beta-D-mannosidic linkages in mannans, galactomannans and glucomannans.</text>
        <dbReference type="EC" id="3.2.1.78"/>
    </reaction>
</comment>
<evidence type="ECO:0000259" key="10">
    <source>
        <dbReference type="PROSITE" id="PS51272"/>
    </source>
</evidence>
<dbReference type="Proteomes" id="UP000838324">
    <property type="component" value="Unassembled WGS sequence"/>
</dbReference>
<dbReference type="InterPro" id="IPR045053">
    <property type="entry name" value="MAN-like"/>
</dbReference>
<comment type="caution">
    <text evidence="11">The sequence shown here is derived from an EMBL/GenBank/DDBJ whole genome shotgun (WGS) entry which is preliminary data.</text>
</comment>
<dbReference type="RefSeq" id="WP_236334492.1">
    <property type="nucleotide sequence ID" value="NZ_CAKMMG010000003.1"/>
</dbReference>
<comment type="subcellular location">
    <subcellularLocation>
        <location evidence="2">Secreted</location>
    </subcellularLocation>
</comment>
<evidence type="ECO:0000256" key="2">
    <source>
        <dbReference type="ARBA" id="ARBA00004613"/>
    </source>
</evidence>
<feature type="compositionally biased region" description="Pro residues" evidence="8">
    <location>
        <begin position="1641"/>
        <end position="1655"/>
    </location>
</feature>
<gene>
    <name evidence="11" type="ORF">PAECIP111892_03046</name>
</gene>
<dbReference type="Gene3D" id="1.20.1270.90">
    <property type="entry name" value="AF1782-like"/>
    <property type="match status" value="1"/>
</dbReference>
<evidence type="ECO:0000256" key="5">
    <source>
        <dbReference type="ARBA" id="ARBA00022729"/>
    </source>
</evidence>
<dbReference type="SUPFAM" id="SSF51445">
    <property type="entry name" value="(Trans)glycosidases"/>
    <property type="match status" value="1"/>
</dbReference>
<feature type="domain" description="Fibronectin type-III" evidence="9">
    <location>
        <begin position="318"/>
        <end position="423"/>
    </location>
</feature>
<dbReference type="InterPro" id="IPR008979">
    <property type="entry name" value="Galactose-bd-like_sf"/>
</dbReference>
<dbReference type="PANTHER" id="PTHR31451:SF39">
    <property type="entry name" value="MANNAN ENDO-1,4-BETA-MANNOSIDASE 1"/>
    <property type="match status" value="1"/>
</dbReference>
<dbReference type="EMBL" id="CAKMMG010000003">
    <property type="protein sequence ID" value="CAH1208081.1"/>
    <property type="molecule type" value="Genomic_DNA"/>
</dbReference>
<keyword evidence="6" id="KW-0378">Hydrolase</keyword>
<dbReference type="Pfam" id="PF23197">
    <property type="entry name" value="IG_AIR9"/>
    <property type="match status" value="1"/>
</dbReference>
<evidence type="ECO:0000256" key="3">
    <source>
        <dbReference type="ARBA" id="ARBA00012706"/>
    </source>
</evidence>
<dbReference type="SMART" id="SM00635">
    <property type="entry name" value="BID_2"/>
    <property type="match status" value="1"/>
</dbReference>
<dbReference type="Pfam" id="PF00395">
    <property type="entry name" value="SLH"/>
    <property type="match status" value="3"/>
</dbReference>
<dbReference type="InterPro" id="IPR036116">
    <property type="entry name" value="FN3_sf"/>
</dbReference>
<dbReference type="SUPFAM" id="SSF49265">
    <property type="entry name" value="Fibronectin type III"/>
    <property type="match status" value="1"/>
</dbReference>
<dbReference type="Pfam" id="PF03425">
    <property type="entry name" value="CBM_11"/>
    <property type="match status" value="1"/>
</dbReference>
<keyword evidence="5" id="KW-0732">Signal</keyword>
<dbReference type="InterPro" id="IPR001119">
    <property type="entry name" value="SLH_dom"/>
</dbReference>
<protein>
    <recommendedName>
        <fullName evidence="3">mannan endo-1,4-beta-mannosidase</fullName>
        <ecNumber evidence="3">3.2.1.78</ecNumber>
    </recommendedName>
</protein>
<reference evidence="11" key="1">
    <citation type="submission" date="2022-01" db="EMBL/GenBank/DDBJ databases">
        <authorList>
            <person name="Criscuolo A."/>
        </authorList>
    </citation>
    <scope>NUCLEOTIDE SEQUENCE</scope>
    <source>
        <strain evidence="11">CIP111892</strain>
    </source>
</reference>
<feature type="domain" description="SLH" evidence="10">
    <location>
        <begin position="1998"/>
        <end position="2054"/>
    </location>
</feature>
<dbReference type="SUPFAM" id="SSF49373">
    <property type="entry name" value="Invasin/intimin cell-adhesion fragments"/>
    <property type="match status" value="1"/>
</dbReference>
<evidence type="ECO:0000256" key="1">
    <source>
        <dbReference type="ARBA" id="ARBA00001678"/>
    </source>
</evidence>
<dbReference type="InterPro" id="IPR003305">
    <property type="entry name" value="CenC_carb-bd"/>
</dbReference>
<dbReference type="InterPro" id="IPR008964">
    <property type="entry name" value="Invasin/intimin_cell_adhesion"/>
</dbReference>
<evidence type="ECO:0000313" key="12">
    <source>
        <dbReference type="Proteomes" id="UP000838324"/>
    </source>
</evidence>
<dbReference type="PROSITE" id="PS50853">
    <property type="entry name" value="FN3"/>
    <property type="match status" value="1"/>
</dbReference>
<dbReference type="Gene3D" id="2.60.120.430">
    <property type="entry name" value="Galactose-binding lectin"/>
    <property type="match status" value="1"/>
</dbReference>
<dbReference type="InterPro" id="IPR005087">
    <property type="entry name" value="CBM11"/>
</dbReference>
<dbReference type="PANTHER" id="PTHR31451">
    <property type="match status" value="1"/>
</dbReference>
<dbReference type="Gene3D" id="2.60.40.10">
    <property type="entry name" value="Immunoglobulins"/>
    <property type="match status" value="1"/>
</dbReference>
<dbReference type="Gene3D" id="2.60.120.260">
    <property type="entry name" value="Galactose-binding domain-like"/>
    <property type="match status" value="2"/>
</dbReference>
<dbReference type="Pfam" id="PF02368">
    <property type="entry name" value="Big_2"/>
    <property type="match status" value="1"/>
</dbReference>
<dbReference type="InterPro" id="IPR017853">
    <property type="entry name" value="GH"/>
</dbReference>
<evidence type="ECO:0000256" key="7">
    <source>
        <dbReference type="ARBA" id="ARBA00023295"/>
    </source>
</evidence>
<dbReference type="InterPro" id="IPR003961">
    <property type="entry name" value="FN3_dom"/>
</dbReference>
<evidence type="ECO:0000256" key="8">
    <source>
        <dbReference type="SAM" id="MobiDB-lite"/>
    </source>
</evidence>
<sequence length="2054" mass="221739">MRLQQFRSKLSLLLAVVVLIATMFQGAGLWSPQSVSAAEANLIVNGGFETGDLTGWDTSGNAKFIVTDAERHEGTYSLEVGGPQNWNGIKYSVDVIPNTDYTLSFYGKGAGGAAYKVLGGSDESTITENYTGEKAEWSEYRVTFNSGSNASVKLYVSDAGGKAYYDDFVLTGSDAQPAEPGNNLVNNGGLETGDLTGWNASVPSKFSVTDTVYHSGQHALAITSANQDYEGIKNTVQVEPAGDYTFSFYMKGGGGSYFKVLAGSGEAALAEAQTTASSDWKKYSLSFNSGSQSAVIIYVSDLTGDAYFDDFTITKPYAPGTPQAQQVALSGEAKVTGTLTGTYEYSHPSGVSEGYSIYSWLQSDSPDGEFTQIKDSYSETTFVLTDEQIGKYIKFQVTPLDSEGVLGMAAESNVTGPVSAASSGDELLYQISLADKIRSESVEGNDIGQYPAEAFSAFNQAISEAKAVAADPLSDNSTIAASKSKLSSAMTEFDLARVTKPSVFTHFITKSGDKLMDGEQEFRFNSYNYPGALFNEDEAGGIMPTAFEQEDAIRSIKQMGGKVFRTYSLSFKKGDQAPGTVRHIMGPGVLNEEAFKSMDKLLELANKHGLRVIIPFIDHWDWAVGGVSDLAAFRGITDKDAKNKAFYSNPLLLSDYKLIMDKVLNRINTYTGVRYKDDPAILAWESGNELMVSPVVEAESAAHYKKINQNQLFMDGNLIVYPDPNSSSHTYKNITDTALNDPNIDIVTSHYYSGNFATRVREDQALSKGKKPFVVGEFGLIQTGQVEAMLDEVINSGASGALIWSLRPHSNNGGFIQHSEYDPGDGILYRAYHWPGLPSGDYQDERNLMSLMREKAYAIDGINTPMLPAPEPAPELFETSSVSKLRWKGSTGASSYTVERSETPGGPWSVIGKNILDDVNPGENMFSDLTGVTGTDYYYRVKGDNISGGSDYSNIVGPVTAHYVLEDTSADNNQQYYSDNESVVYRTPSSILTFDVTVSGGEFEFLLSQDGIQYSKVSPEKNGNTYHYSGNADYTTYLKIRYPDGNKSLGQVTKVSIHFEGDGRKLTPVHPLLSDGVITDELEDAAYMALYSNNVGFEQGDAELAGMDASRLIRVGEDEAFIQYRSTGSMNSVKLESYQPAEPGPSQQFTFYGSEDGKTFARIEASIRSLGGNWYKTNYEITDMPAGVKFLKIVYPPVFSSESSFPQIGRIQIGVGNGSVSFPSAAPASIIDNGEYYGGESLLVNRAYTADAAGGGISIELHAGEKNGGDYGLKLNFSMGSTSYASIVKDLIKADRTAYDTLQFWVKPDGHVRPLVVKLTTANGETWEREISLSGSKATYVNLPLTNLNMQDIESFGLMVKQGEGPADGAIYLDDIRFIQTRSIDNFDGYANIDEFTAKYSNTRPAGKLTPSLDPDVKNEGAYGLKLSYDLNPDGYAGVVTDLPHVNWTDYDGVKMWIQPNSSKLSFTVQVQLGSKAYMEHSVILDGSTEGQYVKFPFADFDYPSWYGGSGVLDPEDIIQFNLYINKLSDTPVNSGSLYVDQIELYKNAVSVTGVTLDKTELELTVGQTRKLTATVLPVDASNKELTWTSSDTDIVSVNDAGSITAKKEGTATITVTTVDGRFTAVAAVTVHKPAGTAEPSPVPSATPSPTPSPTSAPGGSVSTVPTTSPSQTVTVEGGTLTVVPVVNREGKATVTLGASDLMKLLEQNSGGAANITIKPAEGTDAVILNVPAQPLVSGNKDVDLNIDTGLATVTLRSSLIREQAAGSSDLTLSVTRLNPDQLPADLRSRLGNRPVYEFSLSADGNKIGEFRDNQVQVSIPYAIAASEKPSQVVVYFITEQGQLEVVKKGEFTAVSDSVIFNPVHFSQYAAAYAGVAFNDLDRSPWAVDSIEGLAARGIIQGVGGERFEPGAPVTRGAFVQMLMNTLDYTDTANRTFTDVKSTDWYAQAVFKAHKLGIVKGKMDGTFGANDKITREEMAVMIYRAAEALDVQMSSKDTAGFKDELSISAYAKEAVHAVRRSGILQGMTDGTFMPKQVASRAQAAVVIFKLLEQL</sequence>
<dbReference type="InterPro" id="IPR001547">
    <property type="entry name" value="Glyco_hydro_5"/>
</dbReference>
<feature type="compositionally biased region" description="Low complexity" evidence="8">
    <location>
        <begin position="1656"/>
        <end position="1674"/>
    </location>
</feature>
<dbReference type="CDD" id="cd00063">
    <property type="entry name" value="FN3"/>
    <property type="match status" value="1"/>
</dbReference>
<dbReference type="SUPFAM" id="SSF49785">
    <property type="entry name" value="Galactose-binding domain-like"/>
    <property type="match status" value="4"/>
</dbReference>
<evidence type="ECO:0000256" key="6">
    <source>
        <dbReference type="ARBA" id="ARBA00022801"/>
    </source>
</evidence>
<keyword evidence="4" id="KW-0964">Secreted</keyword>